<proteinExistence type="predicted"/>
<dbReference type="PANTHER" id="PTHR48111:SF69">
    <property type="entry name" value="RESPONSE REGULATOR RECEIVER"/>
    <property type="match status" value="1"/>
</dbReference>
<dbReference type="InterPro" id="IPR001789">
    <property type="entry name" value="Sig_transdc_resp-reg_receiver"/>
</dbReference>
<feature type="domain" description="HTH LytTR-type" evidence="3">
    <location>
        <begin position="141"/>
        <end position="248"/>
    </location>
</feature>
<dbReference type="Pfam" id="PF04397">
    <property type="entry name" value="LytTR"/>
    <property type="match status" value="1"/>
</dbReference>
<sequence>MNEAVLNILIADDETPARNRLRELLADIPGTRIVGEAWTGLDAIALCEENRPDVLLLDIRMPQMDGMEVALHLQKMEHPPAIIFATAFEAHAVQAFDLNAIDYLLKPIRLERLANALKKARALLPAQMEQLRQLRSARTHLSISERGRVLLVPVAQVVYLRAELKYLTVRTVEREYLIEESLTQIEQEFPERFVRLHRNCLAARSSIRGFERRHGADGEMRWVALLNEIEDTLPVSRRQQHIVRELGD</sequence>
<dbReference type="GO" id="GO:0000976">
    <property type="term" value="F:transcription cis-regulatory region binding"/>
    <property type="evidence" value="ECO:0007669"/>
    <property type="project" value="TreeGrafter"/>
</dbReference>
<dbReference type="Pfam" id="PF00072">
    <property type="entry name" value="Response_reg"/>
    <property type="match status" value="1"/>
</dbReference>
<dbReference type="GO" id="GO:0005829">
    <property type="term" value="C:cytosol"/>
    <property type="evidence" value="ECO:0007669"/>
    <property type="project" value="TreeGrafter"/>
</dbReference>
<evidence type="ECO:0000256" key="1">
    <source>
        <dbReference type="ARBA" id="ARBA00023125"/>
    </source>
</evidence>
<dbReference type="Gene3D" id="2.40.50.1020">
    <property type="entry name" value="LytTr DNA-binding domain"/>
    <property type="match status" value="1"/>
</dbReference>
<dbReference type="InterPro" id="IPR007492">
    <property type="entry name" value="LytTR_DNA-bd_dom"/>
</dbReference>
<dbReference type="PROSITE" id="PS50110">
    <property type="entry name" value="RESPONSE_REGULATORY"/>
    <property type="match status" value="1"/>
</dbReference>
<dbReference type="GO" id="GO:0032993">
    <property type="term" value="C:protein-DNA complex"/>
    <property type="evidence" value="ECO:0007669"/>
    <property type="project" value="TreeGrafter"/>
</dbReference>
<dbReference type="GO" id="GO:0000156">
    <property type="term" value="F:phosphorelay response regulator activity"/>
    <property type="evidence" value="ECO:0007669"/>
    <property type="project" value="TreeGrafter"/>
</dbReference>
<dbReference type="SMART" id="SM00850">
    <property type="entry name" value="LytTR"/>
    <property type="match status" value="1"/>
</dbReference>
<evidence type="ECO:0000259" key="2">
    <source>
        <dbReference type="PROSITE" id="PS50110"/>
    </source>
</evidence>
<dbReference type="EMBL" id="MLJW01000644">
    <property type="protein sequence ID" value="OIQ84123.1"/>
    <property type="molecule type" value="Genomic_DNA"/>
</dbReference>
<reference evidence="4" key="1">
    <citation type="submission" date="2016-10" db="EMBL/GenBank/DDBJ databases">
        <title>Sequence of Gallionella enrichment culture.</title>
        <authorList>
            <person name="Poehlein A."/>
            <person name="Muehling M."/>
            <person name="Daniel R."/>
        </authorList>
    </citation>
    <scope>NUCLEOTIDE SEQUENCE</scope>
</reference>
<dbReference type="InterPro" id="IPR011006">
    <property type="entry name" value="CheY-like_superfamily"/>
</dbReference>
<gene>
    <name evidence="4" type="primary">ypdB_4</name>
    <name evidence="4" type="ORF">GALL_340670</name>
</gene>
<comment type="caution">
    <text evidence="4">The sequence shown here is derived from an EMBL/GenBank/DDBJ whole genome shotgun (WGS) entry which is preliminary data.</text>
</comment>
<evidence type="ECO:0000259" key="3">
    <source>
        <dbReference type="PROSITE" id="PS50930"/>
    </source>
</evidence>
<name>A0A1J5R312_9ZZZZ</name>
<dbReference type="SMART" id="SM00448">
    <property type="entry name" value="REC"/>
    <property type="match status" value="1"/>
</dbReference>
<dbReference type="PROSITE" id="PS50930">
    <property type="entry name" value="HTH_LYTTR"/>
    <property type="match status" value="1"/>
</dbReference>
<evidence type="ECO:0000313" key="4">
    <source>
        <dbReference type="EMBL" id="OIQ84123.1"/>
    </source>
</evidence>
<keyword evidence="1" id="KW-0238">DNA-binding</keyword>
<protein>
    <submittedName>
        <fullName evidence="4">Transcriptional regulatory protein YpdB</fullName>
    </submittedName>
</protein>
<dbReference type="GO" id="GO:0006355">
    <property type="term" value="P:regulation of DNA-templated transcription"/>
    <property type="evidence" value="ECO:0007669"/>
    <property type="project" value="TreeGrafter"/>
</dbReference>
<dbReference type="AlphaFoldDB" id="A0A1J5R312"/>
<accession>A0A1J5R312</accession>
<organism evidence="4">
    <name type="scientific">mine drainage metagenome</name>
    <dbReference type="NCBI Taxonomy" id="410659"/>
    <lineage>
        <taxon>unclassified sequences</taxon>
        <taxon>metagenomes</taxon>
        <taxon>ecological metagenomes</taxon>
    </lineage>
</organism>
<dbReference type="SUPFAM" id="SSF52172">
    <property type="entry name" value="CheY-like"/>
    <property type="match status" value="1"/>
</dbReference>
<dbReference type="InterPro" id="IPR039420">
    <property type="entry name" value="WalR-like"/>
</dbReference>
<dbReference type="Gene3D" id="3.40.50.2300">
    <property type="match status" value="1"/>
</dbReference>
<feature type="domain" description="Response regulatory" evidence="2">
    <location>
        <begin position="7"/>
        <end position="121"/>
    </location>
</feature>
<dbReference type="PANTHER" id="PTHR48111">
    <property type="entry name" value="REGULATOR OF RPOS"/>
    <property type="match status" value="1"/>
</dbReference>